<dbReference type="RefSeq" id="WP_310917357.1">
    <property type="nucleotide sequence ID" value="NZ_JAMQON010000001.1"/>
</dbReference>
<reference evidence="4 5" key="1">
    <citation type="submission" date="2022-06" db="EMBL/GenBank/DDBJ databases">
        <title>Haloarcula sp. a new haloarchaeum isolate from saline soil.</title>
        <authorList>
            <person name="Strakova D."/>
            <person name="Galisteo C."/>
            <person name="Sanchez-Porro C."/>
            <person name="Ventosa A."/>
        </authorList>
    </citation>
    <scope>NUCLEOTIDE SEQUENCE [LARGE SCALE GENOMIC DNA]</scope>
    <source>
        <strain evidence="4 5">S1CR25-12</strain>
    </source>
</reference>
<evidence type="ECO:0000313" key="4">
    <source>
        <dbReference type="EMBL" id="MDS0257802.1"/>
    </source>
</evidence>
<dbReference type="Pfam" id="PF11611">
    <property type="entry name" value="DUF4352"/>
    <property type="match status" value="2"/>
</dbReference>
<protein>
    <submittedName>
        <fullName evidence="4">DUF4352 domain-containing protein</fullName>
    </submittedName>
</protein>
<dbReference type="PROSITE" id="PS51257">
    <property type="entry name" value="PROKAR_LIPOPROTEIN"/>
    <property type="match status" value="1"/>
</dbReference>
<dbReference type="InterPro" id="IPR029050">
    <property type="entry name" value="Immunoprotect_excell_Ig-like"/>
</dbReference>
<dbReference type="InterPro" id="IPR006311">
    <property type="entry name" value="TAT_signal"/>
</dbReference>
<evidence type="ECO:0000256" key="1">
    <source>
        <dbReference type="ARBA" id="ARBA00022729"/>
    </source>
</evidence>
<sequence>MNLGRRRLLQLSSAGLLGAVAGCGGDTGGEAQPTDANPGGGSDGEPTVALGESTALSLGSETELTVTPTSASLQDALVYGVMENLYSESPEGSEQTYLTIATEVENTGTEDLKVPDTPVFEYDGEEHENTYTNTYEDVFPRYARLAAGESTTGWLVYELAPSTAGGRLRLEYEGSEGESTAEWPIDVQQLDREQYDFDTLDLGERQAFGTDTQQISVSVLSTEETQSYLDKDRADGDRAEAPEGEKFVLVTLSTKNIGEKFVAVPSVFDIKLLTDEDNYLRGDYSGDAEEYKSGTITPGEEERGLLLFRVPESASANEIRVQFTSDIAAKWRL</sequence>
<name>A0ABU2F6A6_9EURY</name>
<feature type="region of interest" description="Disordered" evidence="2">
    <location>
        <begin position="26"/>
        <end position="49"/>
    </location>
</feature>
<gene>
    <name evidence="4" type="ORF">NDI56_00105</name>
</gene>
<accession>A0ABU2F6A6</accession>
<keyword evidence="1" id="KW-0732">Signal</keyword>
<evidence type="ECO:0000256" key="2">
    <source>
        <dbReference type="SAM" id="MobiDB-lite"/>
    </source>
</evidence>
<dbReference type="EMBL" id="JAMQON010000001">
    <property type="protein sequence ID" value="MDS0257802.1"/>
    <property type="molecule type" value="Genomic_DNA"/>
</dbReference>
<dbReference type="PROSITE" id="PS51318">
    <property type="entry name" value="TAT"/>
    <property type="match status" value="1"/>
</dbReference>
<keyword evidence="5" id="KW-1185">Reference proteome</keyword>
<dbReference type="Gene3D" id="2.60.40.1240">
    <property type="match status" value="2"/>
</dbReference>
<evidence type="ECO:0000313" key="5">
    <source>
        <dbReference type="Proteomes" id="UP001259659"/>
    </source>
</evidence>
<evidence type="ECO:0000259" key="3">
    <source>
        <dbReference type="Pfam" id="PF11611"/>
    </source>
</evidence>
<feature type="domain" description="DUF4352" evidence="3">
    <location>
        <begin position="92"/>
        <end position="175"/>
    </location>
</feature>
<dbReference type="InterPro" id="IPR029051">
    <property type="entry name" value="DUF4352"/>
</dbReference>
<proteinExistence type="predicted"/>
<dbReference type="Proteomes" id="UP001259659">
    <property type="component" value="Unassembled WGS sequence"/>
</dbReference>
<comment type="caution">
    <text evidence="4">The sequence shown here is derived from an EMBL/GenBank/DDBJ whole genome shotgun (WGS) entry which is preliminary data.</text>
</comment>
<organism evidence="4 5">
    <name type="scientific">Haloarcula saliterrae</name>
    <dbReference type="NCBI Taxonomy" id="2950534"/>
    <lineage>
        <taxon>Archaea</taxon>
        <taxon>Methanobacteriati</taxon>
        <taxon>Methanobacteriota</taxon>
        <taxon>Stenosarchaea group</taxon>
        <taxon>Halobacteria</taxon>
        <taxon>Halobacteriales</taxon>
        <taxon>Haloarculaceae</taxon>
        <taxon>Haloarcula</taxon>
    </lineage>
</organism>
<feature type="domain" description="DUF4352" evidence="3">
    <location>
        <begin position="232"/>
        <end position="325"/>
    </location>
</feature>